<accession>A0ACA9M8G7</accession>
<protein>
    <submittedName>
        <fullName evidence="1">6454_t:CDS:1</fullName>
    </submittedName>
</protein>
<name>A0ACA9M8G7_9GLOM</name>
<evidence type="ECO:0000313" key="1">
    <source>
        <dbReference type="EMBL" id="CAG8576863.1"/>
    </source>
</evidence>
<dbReference type="Proteomes" id="UP000789702">
    <property type="component" value="Unassembled WGS sequence"/>
</dbReference>
<keyword evidence="2" id="KW-1185">Reference proteome</keyword>
<evidence type="ECO:0000313" key="2">
    <source>
        <dbReference type="Proteomes" id="UP000789702"/>
    </source>
</evidence>
<feature type="non-terminal residue" evidence="1">
    <location>
        <position position="40"/>
    </location>
</feature>
<reference evidence="1" key="1">
    <citation type="submission" date="2021-06" db="EMBL/GenBank/DDBJ databases">
        <authorList>
            <person name="Kallberg Y."/>
            <person name="Tangrot J."/>
            <person name="Rosling A."/>
        </authorList>
    </citation>
    <scope>NUCLEOTIDE SEQUENCE</scope>
    <source>
        <strain evidence="1">IL203A</strain>
    </source>
</reference>
<comment type="caution">
    <text evidence="1">The sequence shown here is derived from an EMBL/GenBank/DDBJ whole genome shotgun (WGS) entry which is preliminary data.</text>
</comment>
<proteinExistence type="predicted"/>
<dbReference type="EMBL" id="CAJVPU010007803">
    <property type="protein sequence ID" value="CAG8576863.1"/>
    <property type="molecule type" value="Genomic_DNA"/>
</dbReference>
<sequence length="40" mass="4569">MTTSLIAEIMLFCLVLGDAVENAFVIDIKEDWKDYFASKK</sequence>
<organism evidence="1 2">
    <name type="scientific">Dentiscutata heterogama</name>
    <dbReference type="NCBI Taxonomy" id="1316150"/>
    <lineage>
        <taxon>Eukaryota</taxon>
        <taxon>Fungi</taxon>
        <taxon>Fungi incertae sedis</taxon>
        <taxon>Mucoromycota</taxon>
        <taxon>Glomeromycotina</taxon>
        <taxon>Glomeromycetes</taxon>
        <taxon>Diversisporales</taxon>
        <taxon>Gigasporaceae</taxon>
        <taxon>Dentiscutata</taxon>
    </lineage>
</organism>
<gene>
    <name evidence="1" type="ORF">DHETER_LOCUS6301</name>
</gene>